<reference evidence="3" key="1">
    <citation type="journal article" date="2023" name="Science">
        <title>Genome structures resolve the early diversification of teleost fishes.</title>
        <authorList>
            <person name="Parey E."/>
            <person name="Louis A."/>
            <person name="Montfort J."/>
            <person name="Bouchez O."/>
            <person name="Roques C."/>
            <person name="Iampietro C."/>
            <person name="Lluch J."/>
            <person name="Castinel A."/>
            <person name="Donnadieu C."/>
            <person name="Desvignes T."/>
            <person name="Floi Bucao C."/>
            <person name="Jouanno E."/>
            <person name="Wen M."/>
            <person name="Mejri S."/>
            <person name="Dirks R."/>
            <person name="Jansen H."/>
            <person name="Henkel C."/>
            <person name="Chen W.J."/>
            <person name="Zahm M."/>
            <person name="Cabau C."/>
            <person name="Klopp C."/>
            <person name="Thompson A.W."/>
            <person name="Robinson-Rechavi M."/>
            <person name="Braasch I."/>
            <person name="Lecointre G."/>
            <person name="Bobe J."/>
            <person name="Postlethwait J.H."/>
            <person name="Berthelot C."/>
            <person name="Roest Crollius H."/>
            <person name="Guiguen Y."/>
        </authorList>
    </citation>
    <scope>NUCLEOTIDE SEQUENCE</scope>
    <source>
        <strain evidence="3">WJC10195</strain>
    </source>
</reference>
<feature type="region of interest" description="Disordered" evidence="1">
    <location>
        <begin position="2108"/>
        <end position="2144"/>
    </location>
</feature>
<dbReference type="CDD" id="cd18910">
    <property type="entry name" value="bHLHzip_USF3"/>
    <property type="match status" value="1"/>
</dbReference>
<dbReference type="Gene3D" id="4.10.280.10">
    <property type="entry name" value="Helix-loop-helix DNA-binding domain"/>
    <property type="match status" value="1"/>
</dbReference>
<feature type="compositionally biased region" description="Polar residues" evidence="1">
    <location>
        <begin position="1194"/>
        <end position="1205"/>
    </location>
</feature>
<protein>
    <recommendedName>
        <fullName evidence="2">BHLH domain-containing protein</fullName>
    </recommendedName>
</protein>
<feature type="region of interest" description="Disordered" evidence="1">
    <location>
        <begin position="1310"/>
        <end position="1343"/>
    </location>
</feature>
<feature type="compositionally biased region" description="Basic and acidic residues" evidence="1">
    <location>
        <begin position="1013"/>
        <end position="1024"/>
    </location>
</feature>
<dbReference type="SMART" id="SM00353">
    <property type="entry name" value="HLH"/>
    <property type="match status" value="1"/>
</dbReference>
<dbReference type="Pfam" id="PF00010">
    <property type="entry name" value="HLH"/>
    <property type="match status" value="1"/>
</dbReference>
<evidence type="ECO:0000256" key="1">
    <source>
        <dbReference type="SAM" id="MobiDB-lite"/>
    </source>
</evidence>
<dbReference type="InterPro" id="IPR048064">
    <property type="entry name" value="USF3_bHLH"/>
</dbReference>
<feature type="region of interest" description="Disordered" evidence="1">
    <location>
        <begin position="341"/>
        <end position="378"/>
    </location>
</feature>
<organism evidence="3 4">
    <name type="scientific">Synaphobranchus kaupii</name>
    <name type="common">Kaup's arrowtooth eel</name>
    <dbReference type="NCBI Taxonomy" id="118154"/>
    <lineage>
        <taxon>Eukaryota</taxon>
        <taxon>Metazoa</taxon>
        <taxon>Chordata</taxon>
        <taxon>Craniata</taxon>
        <taxon>Vertebrata</taxon>
        <taxon>Euteleostomi</taxon>
        <taxon>Actinopterygii</taxon>
        <taxon>Neopterygii</taxon>
        <taxon>Teleostei</taxon>
        <taxon>Anguilliformes</taxon>
        <taxon>Synaphobranchidae</taxon>
        <taxon>Synaphobranchus</taxon>
    </lineage>
</organism>
<feature type="compositionally biased region" description="Polar residues" evidence="1">
    <location>
        <begin position="2111"/>
        <end position="2128"/>
    </location>
</feature>
<comment type="caution">
    <text evidence="3">The sequence shown here is derived from an EMBL/GenBank/DDBJ whole genome shotgun (WGS) entry which is preliminary data.</text>
</comment>
<feature type="region of interest" description="Disordered" evidence="1">
    <location>
        <begin position="1137"/>
        <end position="1178"/>
    </location>
</feature>
<gene>
    <name evidence="3" type="ORF">SKAU_G00060720</name>
</gene>
<dbReference type="InterPro" id="IPR036638">
    <property type="entry name" value="HLH_DNA-bd_sf"/>
</dbReference>
<feature type="compositionally biased region" description="Low complexity" evidence="1">
    <location>
        <begin position="1206"/>
        <end position="1249"/>
    </location>
</feature>
<feature type="compositionally biased region" description="Low complexity" evidence="1">
    <location>
        <begin position="994"/>
        <end position="1008"/>
    </location>
</feature>
<feature type="region of interest" description="Disordered" evidence="1">
    <location>
        <begin position="391"/>
        <end position="418"/>
    </location>
</feature>
<dbReference type="InterPro" id="IPR011598">
    <property type="entry name" value="bHLH_dom"/>
</dbReference>
<feature type="compositionally biased region" description="Polar residues" evidence="1">
    <location>
        <begin position="1861"/>
        <end position="1875"/>
    </location>
</feature>
<feature type="region of interest" description="Disordered" evidence="1">
    <location>
        <begin position="1846"/>
        <end position="1903"/>
    </location>
</feature>
<sequence>MVTLQPMLLVKSMTETIRRHIGIERGGAQRPAQWTSAHIRMPEITEKQTPVHKPQRKKNKESHNAVERHRKKKINAGINRIGDLLPCSPALKQSKNMILDQALHYIIQLKQQNDTLLLNGGDRVQAEEICRLRRQLEELRKESCHYMELLKANDISFLGDPTVHWKGKLRCAKLAKVMPTHLVHDGIIVYSNGNVVCPAAEDQSTPSPTLDVRKQPVEALVIQSRCDIMAGVGPKLCPNGSMLEDSPASSTSQVLLEPSLAPPVCMSSVRLVEQQPAKAKPVTKLASSLSYIALQGPCPLSANSSTMQPVVSTPTPTRSLTAINGQHAPISLPLPLSLTQAATASTPNPPSSVSRSVRYMPSTSVPSRNGAPPAFQISTAGSTQTTWTTLQLGGNSQPVCHPAPTPTPSPAPISSSTVSYSGLQGASVCSPVAKSSVQPAFAPPQVQAQPLAPPIPLPQAPTPPQSQSAFLPLLQVLQVRSTSAPVAPKTSNNPNMFILQPVNPSQPVAVARNSLPNQNPCQHIVIIQAANQNPAHPTSQGNTGPATVSTTDQTSTYSVVASGGSGVQTVGGKQLVHILPRPLTSTQTSQTVTVSGQVFSLQAMMPPGAASAQTTLQIIQPTTKEDPNINITLHSLGALASLNQSISHVPTESQALAPVAAQCALPMTMETVDCGSSAGLDRSAPLASAPMGGTTTVLLRNACIPHRTKRTGTKKASTAQRTISKQYLQLNTKPAGKQPPAIAINTREISMSSTAEPAAASELSHLAPRAIEPSHTATDITTNSSVTGPTVSSVCSTVIWPTIGSVSSTGNSVSSIATSATSKMTGPTATIDTSTVTGPIATSVTSAVIGPTATTSVSSIATIATSKMNGPTATVDTSTITAPTTTSISSTMAGSTISSVSTIVSSVSSTGVGPRVSSSCTTATIVSSTKTTPTATSVSFTVTGASGVSSTANSVSSTGHRITASPQVVFVTTASSRPADLQDSLSVSLPLIPTPSTSVSASPSMTTPLSHMSECRRPPSHQHDPALSTTASHSTLMEAKTSKLSMERGLGGADMEGHTLPRKDPSSLQQVCVLDQDALGHPLGSSSCGGSRGFSIASMLPIGHAASNSSSALGTFTFTSEQAEILAMAARAFFDQDGPGTSRGSGCSSDTPASAGWDVPKPPQSNHRKGSQAKPTDTLTGANLLVSLRDQPVVGTTSGPGVSRNSLSLSYTSSPHSQSQPSHSQPTQSQPTQSQTQPTQSQSTQLQSTAVGSLSVNNLIRPLSSGQQSYACSPSHAQQGSVSSPIATAVPVVQSPAPLLPPCPEYTPLKSAVMRPHGTDHHLKDMSKRPAPEDTLLPSGKRPKTCSAANMGRMDMKAAPPDHTQMMVSSSSGSSSISGGRGYPSDGLSGLFPGNSFMSSVLRPVEGHCVPQGPSHEQSHPQHIPHPPGHHLPMGNPYLKQQQQQQQQGQRHHLYQLQHHLTQPEPAQFHSIHQRTLQQDQHSQKKRGLVQGGQAGAPMGLPQKTHHVDKSREQQQQQQQQHQQQSSHSRHQHIHHIQQQQFGARPQEKSCEAQPVAPRAVHGSHMGQERQAGQNHSGLQRLMSSRTLEQLTSQPGGTVSHPSDITCTPSRQERHRISSYSAEALIGKSTSSVDQRMGLPLQAAHAPQDQADLHTYLDASRGKGSVGHNPQGHSGPLNVSCGSVGQHQLGGFQVQVSHGSEMTHKPTPPSQRGLQAQGIRMGLGSGVERQLRGVFPGAQGPMGSGQREQESCHQSFMQSLLAPHLSEQVGHQCVAQCCPPVSMEYSCGSGGSDTDLQAKAGSPSIPPTQKTPNMHISEGNKGHLNPQVSSNMQGPGVRGGLLPHPTTPQISSEPGRAPARSVNSVSQRARQTAQDVQGVKMRPGDRSRSGTLRSGNPFEPDGHLSLPASGGMLLGRQQAGGEAKRGSIVRFMADGTQMGGDNLVSDQHLAQNFGFSFIPEGGMNPSPINASPSFIPPVTQPSTSRTPAILPVEPQNTLPPFYTSYSPAAHPSLPNDIPLQYFSNQMFTSPSADKSSSTPLNNRFGSILSPPRPVGFTQASFPLLPDMPTMPIANSSSITPHLSNFNLTSLFPEITTAMPTDGTAMPMSPLLSLTNTSSADSGKQSNRPAHNISHILGHDGSSAV</sequence>
<dbReference type="EMBL" id="JAINUF010000002">
    <property type="protein sequence ID" value="KAJ8375492.1"/>
    <property type="molecule type" value="Genomic_DNA"/>
</dbReference>
<feature type="compositionally biased region" description="Pro residues" evidence="1">
    <location>
        <begin position="401"/>
        <end position="411"/>
    </location>
</feature>
<dbReference type="OrthoDB" id="690068at2759"/>
<evidence type="ECO:0000259" key="2">
    <source>
        <dbReference type="PROSITE" id="PS50888"/>
    </source>
</evidence>
<dbReference type="GO" id="GO:0046983">
    <property type="term" value="F:protein dimerization activity"/>
    <property type="evidence" value="ECO:0007669"/>
    <property type="project" value="InterPro"/>
</dbReference>
<dbReference type="GO" id="GO:0001228">
    <property type="term" value="F:DNA-binding transcription activator activity, RNA polymerase II-specific"/>
    <property type="evidence" value="ECO:0007669"/>
    <property type="project" value="TreeGrafter"/>
</dbReference>
<feature type="region of interest" description="Disordered" evidence="1">
    <location>
        <begin position="1469"/>
        <end position="1615"/>
    </location>
</feature>
<proteinExistence type="predicted"/>
<evidence type="ECO:0000313" key="4">
    <source>
        <dbReference type="Proteomes" id="UP001152622"/>
    </source>
</evidence>
<feature type="region of interest" description="Disordered" evidence="1">
    <location>
        <begin position="46"/>
        <end position="67"/>
    </location>
</feature>
<feature type="domain" description="BHLH" evidence="2">
    <location>
        <begin position="58"/>
        <end position="109"/>
    </location>
</feature>
<dbReference type="GO" id="GO:0000977">
    <property type="term" value="F:RNA polymerase II transcription regulatory region sequence-specific DNA binding"/>
    <property type="evidence" value="ECO:0007669"/>
    <property type="project" value="TreeGrafter"/>
</dbReference>
<feature type="compositionally biased region" description="Low complexity" evidence="1">
    <location>
        <begin position="1514"/>
        <end position="1527"/>
    </location>
</feature>
<dbReference type="PANTHER" id="PTHR46970">
    <property type="entry name" value="BASIC HELIX-LOOP-HELIX DOMAIN-CONTAINING PROTEIN USF3"/>
    <property type="match status" value="1"/>
</dbReference>
<dbReference type="FunFam" id="4.10.280.10:FF:000051">
    <property type="entry name" value="Basic helix-loop-helix domain-containing protein KIAA2018"/>
    <property type="match status" value="1"/>
</dbReference>
<feature type="compositionally biased region" description="Basic and acidic residues" evidence="1">
    <location>
        <begin position="1317"/>
        <end position="1332"/>
    </location>
</feature>
<evidence type="ECO:0000313" key="3">
    <source>
        <dbReference type="EMBL" id="KAJ8375492.1"/>
    </source>
</evidence>
<dbReference type="PANTHER" id="PTHR46970:SF1">
    <property type="entry name" value="BASIC HELIX-LOOP-HELIX DOMAIN-CONTAINING PROTEIN USF3"/>
    <property type="match status" value="1"/>
</dbReference>
<feature type="compositionally biased region" description="Polar residues" evidence="1">
    <location>
        <begin position="1142"/>
        <end position="1152"/>
    </location>
</feature>
<feature type="region of interest" description="Disordered" evidence="1">
    <location>
        <begin position="994"/>
        <end position="1033"/>
    </location>
</feature>
<name>A0A9Q1G5V5_SYNKA</name>
<dbReference type="GO" id="GO:0010719">
    <property type="term" value="P:negative regulation of epithelial to mesenchymal transition"/>
    <property type="evidence" value="ECO:0007669"/>
    <property type="project" value="TreeGrafter"/>
</dbReference>
<keyword evidence="4" id="KW-1185">Reference proteome</keyword>
<dbReference type="Proteomes" id="UP001152622">
    <property type="component" value="Chromosome 2"/>
</dbReference>
<feature type="region of interest" description="Disordered" evidence="1">
    <location>
        <begin position="1788"/>
        <end position="1811"/>
    </location>
</feature>
<dbReference type="PROSITE" id="PS50888">
    <property type="entry name" value="BHLH"/>
    <property type="match status" value="1"/>
</dbReference>
<feature type="region of interest" description="Disordered" evidence="1">
    <location>
        <begin position="1406"/>
        <end position="1453"/>
    </location>
</feature>
<feature type="compositionally biased region" description="Polar residues" evidence="1">
    <location>
        <begin position="1571"/>
        <end position="1610"/>
    </location>
</feature>
<feature type="region of interest" description="Disordered" evidence="1">
    <location>
        <begin position="1192"/>
        <end position="1249"/>
    </location>
</feature>
<dbReference type="SUPFAM" id="SSF47459">
    <property type="entry name" value="HLH, helix-loop-helix DNA-binding domain"/>
    <property type="match status" value="1"/>
</dbReference>
<accession>A0A9Q1G5V5</accession>
<feature type="compositionally biased region" description="Low complexity" evidence="1">
    <location>
        <begin position="1439"/>
        <end position="1453"/>
    </location>
</feature>
<dbReference type="InterPro" id="IPR053252">
    <property type="entry name" value="EMT_regulator"/>
</dbReference>